<evidence type="ECO:0000259" key="1">
    <source>
        <dbReference type="Pfam" id="PF00155"/>
    </source>
</evidence>
<dbReference type="PANTHER" id="PTHR46577:SF1">
    <property type="entry name" value="HTH-TYPE TRANSCRIPTIONAL REGULATORY PROTEIN GABR"/>
    <property type="match status" value="1"/>
</dbReference>
<protein>
    <submittedName>
        <fullName evidence="2">PLP-dependent aminotransferase family protein</fullName>
    </submittedName>
</protein>
<keyword evidence="2" id="KW-0808">Transferase</keyword>
<dbReference type="EMBL" id="CP136925">
    <property type="protein sequence ID" value="WXA13273.1"/>
    <property type="molecule type" value="Genomic_DNA"/>
</dbReference>
<dbReference type="InterPro" id="IPR015424">
    <property type="entry name" value="PyrdxlP-dep_Trfase"/>
</dbReference>
<proteinExistence type="predicted"/>
<dbReference type="SUPFAM" id="SSF53383">
    <property type="entry name" value="PLP-dependent transferases"/>
    <property type="match status" value="1"/>
</dbReference>
<sequence length="260" mass="29665">MKRTGLISKWHRAGEQSYNFGKYLSNYLNATRGFHITPANIMSTRSTEMSLYIVSQLLIKPKDVVLVGILSHYESNMIFQQAGATVKTIPVDDYGMDVDFIKTHFTKGSIRCVYICAHRHYPTTVTLSAERRLKLLQLAKAYKFAIIEDDYDYDFQFEGSAMQPMASSDAHGMVIYLGKLGQSLFPSFQIGFVVAPEYIINEAKNYLQILDKQGDLIQKQMLSELIAEGEIHRLIKKNSTVYKQRLDYLCDCLKSISNKN</sequence>
<dbReference type="InterPro" id="IPR051446">
    <property type="entry name" value="HTH_trans_reg/aminotransferase"/>
</dbReference>
<accession>A0AAU6P6X1</accession>
<dbReference type="InterPro" id="IPR004839">
    <property type="entry name" value="Aminotransferase_I/II_large"/>
</dbReference>
<dbReference type="CDD" id="cd00609">
    <property type="entry name" value="AAT_like"/>
    <property type="match status" value="1"/>
</dbReference>
<feature type="domain" description="Aminotransferase class I/classII large" evidence="1">
    <location>
        <begin position="19"/>
        <end position="255"/>
    </location>
</feature>
<gene>
    <name evidence="2" type="ORF">R3L15_00010</name>
</gene>
<organism evidence="2">
    <name type="scientific">Mangrovimonas cancribranchiae</name>
    <dbReference type="NCBI Taxonomy" id="3080055"/>
    <lineage>
        <taxon>Bacteria</taxon>
        <taxon>Pseudomonadati</taxon>
        <taxon>Bacteroidota</taxon>
        <taxon>Flavobacteriia</taxon>
        <taxon>Flavobacteriales</taxon>
        <taxon>Flavobacteriaceae</taxon>
        <taxon>Mangrovimonas</taxon>
    </lineage>
</organism>
<dbReference type="Gene3D" id="3.40.640.10">
    <property type="entry name" value="Type I PLP-dependent aspartate aminotransferase-like (Major domain)"/>
    <property type="match status" value="1"/>
</dbReference>
<dbReference type="GO" id="GO:0030170">
    <property type="term" value="F:pyridoxal phosphate binding"/>
    <property type="evidence" value="ECO:0007669"/>
    <property type="project" value="InterPro"/>
</dbReference>
<dbReference type="Pfam" id="PF00155">
    <property type="entry name" value="Aminotran_1_2"/>
    <property type="match status" value="1"/>
</dbReference>
<dbReference type="AlphaFoldDB" id="A0AAU6P6X1"/>
<evidence type="ECO:0000313" key="2">
    <source>
        <dbReference type="EMBL" id="WXA13273.1"/>
    </source>
</evidence>
<reference evidence="2" key="1">
    <citation type="submission" date="2023-10" db="EMBL/GenBank/DDBJ databases">
        <title>Culture-based analysis of two novel bacteria associated with mangrove crab gills.</title>
        <authorList>
            <person name="Yang X."/>
            <person name="Garuglieri E."/>
            <person name="Van Goethem M.W."/>
            <person name="Fusi M."/>
            <person name="Marasco R."/>
            <person name="Daffonchio D.G."/>
        </authorList>
    </citation>
    <scope>NUCLEOTIDE SEQUENCE</scope>
    <source>
        <strain evidence="2">UG2-1</strain>
    </source>
</reference>
<dbReference type="PANTHER" id="PTHR46577">
    <property type="entry name" value="HTH-TYPE TRANSCRIPTIONAL REGULATORY PROTEIN GABR"/>
    <property type="match status" value="1"/>
</dbReference>
<name>A0AAU6P6X1_9FLAO</name>
<dbReference type="KEGG" id="mcaa:R3L15_00010"/>
<dbReference type="RefSeq" id="WP_338732470.1">
    <property type="nucleotide sequence ID" value="NZ_CP136925.1"/>
</dbReference>
<dbReference type="GO" id="GO:0008483">
    <property type="term" value="F:transaminase activity"/>
    <property type="evidence" value="ECO:0007669"/>
    <property type="project" value="UniProtKB-KW"/>
</dbReference>
<dbReference type="InterPro" id="IPR015421">
    <property type="entry name" value="PyrdxlP-dep_Trfase_major"/>
</dbReference>
<keyword evidence="2" id="KW-0032">Aminotransferase</keyword>